<dbReference type="AlphaFoldDB" id="T0ISW4"/>
<proteinExistence type="predicted"/>
<sequence length="58" mass="6234">MPDSADSKLNDLLRRLPDWIRRDLASTDASRRARAEDSLHAMLMPLIAGGSAAGKDAG</sequence>
<protein>
    <submittedName>
        <fullName evidence="1">Uncharacterized protein</fullName>
    </submittedName>
</protein>
<evidence type="ECO:0000313" key="2">
    <source>
        <dbReference type="Proteomes" id="UP000015531"/>
    </source>
</evidence>
<reference evidence="1 2" key="1">
    <citation type="journal article" date="2013" name="Genome Announc.">
        <title>Draft Genome Sequence of Sphingobium lactosutens Strain DS20T, Isolated from a Hexachlorocyclohexane Dumpsite.</title>
        <authorList>
            <person name="Kumar R."/>
            <person name="Dwivedi V."/>
            <person name="Negi V."/>
            <person name="Khurana J.P."/>
            <person name="Lal R."/>
        </authorList>
    </citation>
    <scope>NUCLEOTIDE SEQUENCE [LARGE SCALE GENOMIC DNA]</scope>
    <source>
        <strain evidence="1 2">DS20</strain>
    </source>
</reference>
<gene>
    <name evidence="1" type="ORF">RLDS_12125</name>
</gene>
<organism evidence="1 2">
    <name type="scientific">Sphingobium lactosutens DS20</name>
    <dbReference type="NCBI Taxonomy" id="1331060"/>
    <lineage>
        <taxon>Bacteria</taxon>
        <taxon>Pseudomonadati</taxon>
        <taxon>Pseudomonadota</taxon>
        <taxon>Alphaproteobacteria</taxon>
        <taxon>Sphingomonadales</taxon>
        <taxon>Sphingomonadaceae</taxon>
        <taxon>Sphingobium</taxon>
    </lineage>
</organism>
<dbReference type="Proteomes" id="UP000015531">
    <property type="component" value="Unassembled WGS sequence"/>
</dbReference>
<accession>T0ISW4</accession>
<name>T0ISW4_9SPHN</name>
<keyword evidence="2" id="KW-1185">Reference proteome</keyword>
<dbReference type="EMBL" id="ATDP01000089">
    <property type="protein sequence ID" value="EQB14910.1"/>
    <property type="molecule type" value="Genomic_DNA"/>
</dbReference>
<comment type="caution">
    <text evidence="1">The sequence shown here is derived from an EMBL/GenBank/DDBJ whole genome shotgun (WGS) entry which is preliminary data.</text>
</comment>
<evidence type="ECO:0000313" key="1">
    <source>
        <dbReference type="EMBL" id="EQB14910.1"/>
    </source>
</evidence>